<dbReference type="InterPro" id="IPR041657">
    <property type="entry name" value="HTH_17"/>
</dbReference>
<feature type="domain" description="Helix-turn-helix" evidence="1">
    <location>
        <begin position="38"/>
        <end position="90"/>
    </location>
</feature>
<gene>
    <name evidence="2" type="ordered locus">Halhy_0798</name>
</gene>
<accession>F4L3V1</accession>
<evidence type="ECO:0000313" key="3">
    <source>
        <dbReference type="Proteomes" id="UP000008461"/>
    </source>
</evidence>
<reference key="2">
    <citation type="submission" date="2011-04" db="EMBL/GenBank/DDBJ databases">
        <title>Complete sequence of chromosome of Haliscomenobacter hydrossis DSM 1100.</title>
        <authorList>
            <consortium name="US DOE Joint Genome Institute (JGI-PGF)"/>
            <person name="Lucas S."/>
            <person name="Han J."/>
            <person name="Lapidus A."/>
            <person name="Bruce D."/>
            <person name="Goodwin L."/>
            <person name="Pitluck S."/>
            <person name="Peters L."/>
            <person name="Kyrpides N."/>
            <person name="Mavromatis K."/>
            <person name="Ivanova N."/>
            <person name="Ovchinnikova G."/>
            <person name="Pagani I."/>
            <person name="Daligault H."/>
            <person name="Detter J.C."/>
            <person name="Han C."/>
            <person name="Land M."/>
            <person name="Hauser L."/>
            <person name="Markowitz V."/>
            <person name="Cheng J.-F."/>
            <person name="Hugenholtz P."/>
            <person name="Woyke T."/>
            <person name="Wu D."/>
            <person name="Verbarg S."/>
            <person name="Frueling A."/>
            <person name="Brambilla E."/>
            <person name="Klenk H.-P."/>
            <person name="Eisen J.A."/>
        </authorList>
    </citation>
    <scope>NUCLEOTIDE SEQUENCE</scope>
    <source>
        <strain>DSM 1100</strain>
    </source>
</reference>
<dbReference type="KEGG" id="hhy:Halhy_0798"/>
<reference evidence="2 3" key="1">
    <citation type="journal article" date="2011" name="Stand. Genomic Sci.">
        <title>Complete genome sequence of Haliscomenobacter hydrossis type strain (O).</title>
        <authorList>
            <consortium name="US DOE Joint Genome Institute (JGI-PGF)"/>
            <person name="Daligault H."/>
            <person name="Lapidus A."/>
            <person name="Zeytun A."/>
            <person name="Nolan M."/>
            <person name="Lucas S."/>
            <person name="Del Rio T.G."/>
            <person name="Tice H."/>
            <person name="Cheng J.F."/>
            <person name="Tapia R."/>
            <person name="Han C."/>
            <person name="Goodwin L."/>
            <person name="Pitluck S."/>
            <person name="Liolios K."/>
            <person name="Pagani I."/>
            <person name="Ivanova N."/>
            <person name="Huntemann M."/>
            <person name="Mavromatis K."/>
            <person name="Mikhailova N."/>
            <person name="Pati A."/>
            <person name="Chen A."/>
            <person name="Palaniappan K."/>
            <person name="Land M."/>
            <person name="Hauser L."/>
            <person name="Brambilla E.M."/>
            <person name="Rohde M."/>
            <person name="Verbarg S."/>
            <person name="Goker M."/>
            <person name="Bristow J."/>
            <person name="Eisen J.A."/>
            <person name="Markowitz V."/>
            <person name="Hugenholtz P."/>
            <person name="Kyrpides N.C."/>
            <person name="Klenk H.P."/>
            <person name="Woyke T."/>
        </authorList>
    </citation>
    <scope>NUCLEOTIDE SEQUENCE [LARGE SCALE GENOMIC DNA]</scope>
    <source>
        <strain evidence="3">ATCC 27775 / DSM 1100 / LMG 10767 / O</strain>
    </source>
</reference>
<dbReference type="Proteomes" id="UP000008461">
    <property type="component" value="Chromosome"/>
</dbReference>
<evidence type="ECO:0000313" key="2">
    <source>
        <dbReference type="EMBL" id="AEE48705.1"/>
    </source>
</evidence>
<proteinExistence type="predicted"/>
<sequence>MSIEEALRSIIEEQMEALKTELKLVRKTLAASSDFDVWLKVGEAAKLLGCDPKHVNKLIENGFLSLSFLPGTDRGDKRISKKEVLELKEKFTLLKRSRL</sequence>
<keyword evidence="3" id="KW-1185">Reference proteome</keyword>
<dbReference type="AlphaFoldDB" id="F4L3V1"/>
<protein>
    <recommendedName>
        <fullName evidence="1">Helix-turn-helix domain-containing protein</fullName>
    </recommendedName>
</protein>
<dbReference type="EMBL" id="CP002691">
    <property type="protein sequence ID" value="AEE48705.1"/>
    <property type="molecule type" value="Genomic_DNA"/>
</dbReference>
<name>F4L3V1_HALH1</name>
<dbReference type="RefSeq" id="WP_013763269.1">
    <property type="nucleotide sequence ID" value="NC_015510.1"/>
</dbReference>
<organism evidence="2 3">
    <name type="scientific">Haliscomenobacter hydrossis (strain ATCC 27775 / DSM 1100 / LMG 10767 / O)</name>
    <dbReference type="NCBI Taxonomy" id="760192"/>
    <lineage>
        <taxon>Bacteria</taxon>
        <taxon>Pseudomonadati</taxon>
        <taxon>Bacteroidota</taxon>
        <taxon>Saprospiria</taxon>
        <taxon>Saprospirales</taxon>
        <taxon>Haliscomenobacteraceae</taxon>
        <taxon>Haliscomenobacter</taxon>
    </lineage>
</organism>
<evidence type="ECO:0000259" key="1">
    <source>
        <dbReference type="Pfam" id="PF12728"/>
    </source>
</evidence>
<dbReference type="Pfam" id="PF12728">
    <property type="entry name" value="HTH_17"/>
    <property type="match status" value="1"/>
</dbReference>
<dbReference type="HOGENOM" id="CLU_2316380_0_0_10"/>